<feature type="transmembrane region" description="Helical" evidence="2">
    <location>
        <begin position="447"/>
        <end position="474"/>
    </location>
</feature>
<dbReference type="FunFam" id="2.60.40.10:FF:000842">
    <property type="entry name" value="Interferon receptor 1 isoform 4"/>
    <property type="match status" value="2"/>
</dbReference>
<proteinExistence type="predicted"/>
<feature type="domain" description="Fibronectin type-III" evidence="4">
    <location>
        <begin position="136"/>
        <end position="237"/>
    </location>
</feature>
<keyword evidence="2" id="KW-0812">Transmembrane</keyword>
<dbReference type="Gene3D" id="2.60.40.10">
    <property type="entry name" value="Immunoglobulins"/>
    <property type="match status" value="4"/>
</dbReference>
<keyword evidence="2" id="KW-1133">Transmembrane helix</keyword>
<evidence type="ECO:0000256" key="1">
    <source>
        <dbReference type="SAM" id="MobiDB-lite"/>
    </source>
</evidence>
<keyword evidence="3" id="KW-0732">Signal</keyword>
<feature type="region of interest" description="Disordered" evidence="1">
    <location>
        <begin position="532"/>
        <end position="568"/>
    </location>
</feature>
<reference evidence="5" key="1">
    <citation type="submission" date="2025-08" db="UniProtKB">
        <authorList>
            <consortium name="Ensembl"/>
        </authorList>
    </citation>
    <scope>IDENTIFICATION</scope>
</reference>
<dbReference type="PROSITE" id="PS50853">
    <property type="entry name" value="FN3"/>
    <property type="match status" value="3"/>
</dbReference>
<dbReference type="GO" id="GO:0004905">
    <property type="term" value="F:type I interferon receptor activity"/>
    <property type="evidence" value="ECO:0007669"/>
    <property type="project" value="TreeGrafter"/>
</dbReference>
<feature type="domain" description="Fibronectin type-III" evidence="4">
    <location>
        <begin position="344"/>
        <end position="442"/>
    </location>
</feature>
<dbReference type="InterPro" id="IPR036116">
    <property type="entry name" value="FN3_sf"/>
</dbReference>
<dbReference type="PANTHER" id="PTHR20859:SF54">
    <property type="entry name" value="INTERFERON ALPHA_BETA RECEPTOR 1"/>
    <property type="match status" value="1"/>
</dbReference>
<dbReference type="InterPro" id="IPR050650">
    <property type="entry name" value="Type-II_Cytokine-TF_Rcpt"/>
</dbReference>
<dbReference type="InterPro" id="IPR013783">
    <property type="entry name" value="Ig-like_fold"/>
</dbReference>
<dbReference type="GO" id="GO:0005886">
    <property type="term" value="C:plasma membrane"/>
    <property type="evidence" value="ECO:0007669"/>
    <property type="project" value="TreeGrafter"/>
</dbReference>
<feature type="domain" description="Fibronectin type-III" evidence="4">
    <location>
        <begin position="244"/>
        <end position="343"/>
    </location>
</feature>
<evidence type="ECO:0000256" key="3">
    <source>
        <dbReference type="SAM" id="SignalP"/>
    </source>
</evidence>
<feature type="chain" id="PRO_5034452369" evidence="3">
    <location>
        <begin position="26"/>
        <end position="568"/>
    </location>
</feature>
<dbReference type="Ensembl" id="ENSPCET00000019429.1">
    <property type="protein sequence ID" value="ENSPCEP00000018799.1"/>
    <property type="gene ID" value="ENSPCEG00000014628.1"/>
</dbReference>
<sequence length="568" mass="64689">MALPGLWRLPLLLLLLLGAVALGQAGQMNLMSPYNVQVHAVNTNFTLKWKWDSQKDFEVTFSAQYQRIAEDDEEEEEETDWKEIPGCQNVTVTECDISSEITDYFSFYNVCVRAEKGEKRSPCSITFLFRPYFIAEIGPPGVQLESIDGVVKITVSPPEKSQSRKMWSNEDITFTYNLESWENSSNIESKTRIIQRRETIYDLAPGIIYCLRVQARITSEKKVGSFSPVSCVKTSEKARNALPYPMNVKVHALNMKFLLTWDNQYDQNVSFIVQYLCAYLKSLQEDDLDKWTVVPGCENITTTQCDFSKIILGGLYFLRVQAINGYNKSRWSNEVKVDPCVVNEIGPPNVTVSSSEDSLRIQLTAPRTENDSISECYDLTYQILYWENSSALKKTKQQPLLLFTISDLKPSTLYCLQVQAFSQVYIKYGHFSEMECIRTLDAKTSPLAILTTFVIAMIAFFFLASVFGFGVYYISRRIRYAFFPSCKPPSNIECLGGQPFVSLYLSTSEEPTDNCCIIENIVTEETNQTDFKDYKHSKQSSRDSGNYSNDDDTSGTKVSEEMLEQETS</sequence>
<feature type="signal peptide" evidence="3">
    <location>
        <begin position="1"/>
        <end position="25"/>
    </location>
</feature>
<dbReference type="PANTHER" id="PTHR20859">
    <property type="entry name" value="INTERFERON/INTERLEUKIN RECEPTOR"/>
    <property type="match status" value="1"/>
</dbReference>
<organism evidence="5 6">
    <name type="scientific">Pelusios castaneus</name>
    <name type="common">West African mud turtle</name>
    <dbReference type="NCBI Taxonomy" id="367368"/>
    <lineage>
        <taxon>Eukaryota</taxon>
        <taxon>Metazoa</taxon>
        <taxon>Chordata</taxon>
        <taxon>Craniata</taxon>
        <taxon>Vertebrata</taxon>
        <taxon>Euteleostomi</taxon>
        <taxon>Archelosauria</taxon>
        <taxon>Testudinata</taxon>
        <taxon>Testudines</taxon>
        <taxon>Pleurodira</taxon>
        <taxon>Pelomedusidae</taxon>
        <taxon>Pelusios</taxon>
    </lineage>
</organism>
<name>A0A8C8VMF2_9SAUR</name>
<protein>
    <submittedName>
        <fullName evidence="5">Interferon alpha and beta receptor subunit 1</fullName>
    </submittedName>
</protein>
<dbReference type="AlphaFoldDB" id="A0A8C8VMF2"/>
<reference evidence="5" key="2">
    <citation type="submission" date="2025-09" db="UniProtKB">
        <authorList>
            <consortium name="Ensembl"/>
        </authorList>
    </citation>
    <scope>IDENTIFICATION</scope>
</reference>
<accession>A0A8C8VMF2</accession>
<dbReference type="InterPro" id="IPR003961">
    <property type="entry name" value="FN3_dom"/>
</dbReference>
<dbReference type="CDD" id="cd00063">
    <property type="entry name" value="FN3"/>
    <property type="match status" value="2"/>
</dbReference>
<dbReference type="Pfam" id="PF09294">
    <property type="entry name" value="Interfer-bind"/>
    <property type="match status" value="2"/>
</dbReference>
<evidence type="ECO:0000313" key="6">
    <source>
        <dbReference type="Proteomes" id="UP000694393"/>
    </source>
</evidence>
<evidence type="ECO:0000256" key="2">
    <source>
        <dbReference type="SAM" id="Phobius"/>
    </source>
</evidence>
<dbReference type="SUPFAM" id="SSF49265">
    <property type="entry name" value="Fibronectin type III"/>
    <property type="match status" value="4"/>
</dbReference>
<keyword evidence="2" id="KW-0472">Membrane</keyword>
<evidence type="ECO:0000313" key="5">
    <source>
        <dbReference type="Ensembl" id="ENSPCEP00000018799.1"/>
    </source>
</evidence>
<dbReference type="Pfam" id="PF01108">
    <property type="entry name" value="Tissue_fac"/>
    <property type="match status" value="1"/>
</dbReference>
<dbReference type="Proteomes" id="UP000694393">
    <property type="component" value="Unplaced"/>
</dbReference>
<evidence type="ECO:0000259" key="4">
    <source>
        <dbReference type="PROSITE" id="PS50853"/>
    </source>
</evidence>
<keyword evidence="6" id="KW-1185">Reference proteome</keyword>
<dbReference type="SMART" id="SM00060">
    <property type="entry name" value="FN3"/>
    <property type="match status" value="4"/>
</dbReference>
<dbReference type="InterPro" id="IPR015373">
    <property type="entry name" value="Interferon/interleukin_rcp_dom"/>
</dbReference>